<dbReference type="GO" id="GO:0016787">
    <property type="term" value="F:hydrolase activity"/>
    <property type="evidence" value="ECO:0007669"/>
    <property type="project" value="UniProtKB-KW"/>
</dbReference>
<feature type="domain" description="AB hydrolase-1" evidence="1">
    <location>
        <begin position="14"/>
        <end position="95"/>
    </location>
</feature>
<dbReference type="PRINTS" id="PR00111">
    <property type="entry name" value="ABHYDROLASE"/>
</dbReference>
<dbReference type="PANTHER" id="PTHR43798">
    <property type="entry name" value="MONOACYLGLYCEROL LIPASE"/>
    <property type="match status" value="1"/>
</dbReference>
<dbReference type="EMBL" id="CP095045">
    <property type="protein sequence ID" value="UOQ56143.1"/>
    <property type="molecule type" value="Genomic_DNA"/>
</dbReference>
<proteinExistence type="predicted"/>
<dbReference type="InterPro" id="IPR029058">
    <property type="entry name" value="AB_hydrolase_fold"/>
</dbReference>
<dbReference type="Proteomes" id="UP000831786">
    <property type="component" value="Chromosome"/>
</dbReference>
<accession>A0ABY4FI10</accession>
<dbReference type="RefSeq" id="WP_244726336.1">
    <property type="nucleotide sequence ID" value="NZ_CP095045.1"/>
</dbReference>
<gene>
    <name evidence="2" type="ORF">MUN78_10570</name>
</gene>
<evidence type="ECO:0000313" key="3">
    <source>
        <dbReference type="Proteomes" id="UP000831786"/>
    </source>
</evidence>
<keyword evidence="3" id="KW-1185">Reference proteome</keyword>
<protein>
    <submittedName>
        <fullName evidence="2">Alpha/beta fold hydrolase</fullName>
    </submittedName>
</protein>
<sequence length="107" mass="11349">MFLAVHGPVDAPPVLLLHGGGVAGWMWDSLRDELRADHRVLVPDLPGHGASAGAPYLSHDATIDDLARLLATHAPDRPSAVVGFSLGAQLAIRLASERPDWSQTRSS</sequence>
<dbReference type="Gene3D" id="3.40.50.1820">
    <property type="entry name" value="alpha/beta hydrolase"/>
    <property type="match status" value="1"/>
</dbReference>
<dbReference type="InterPro" id="IPR000073">
    <property type="entry name" value="AB_hydrolase_1"/>
</dbReference>
<reference evidence="2 3" key="1">
    <citation type="submission" date="2022-04" db="EMBL/GenBank/DDBJ databases">
        <title>Leucobacter sp. isolated from rhizosphere of garlic.</title>
        <authorList>
            <person name="Won M."/>
            <person name="Lee C.-M."/>
            <person name="Woen H.-Y."/>
            <person name="Kwon S.-W."/>
        </authorList>
    </citation>
    <scope>NUCLEOTIDE SEQUENCE [LARGE SCALE GENOMIC DNA]</scope>
    <source>
        <strain evidence="2 3">H21R-40</strain>
    </source>
</reference>
<dbReference type="Pfam" id="PF12697">
    <property type="entry name" value="Abhydrolase_6"/>
    <property type="match status" value="1"/>
</dbReference>
<evidence type="ECO:0000313" key="2">
    <source>
        <dbReference type="EMBL" id="UOQ56143.1"/>
    </source>
</evidence>
<organism evidence="2 3">
    <name type="scientific">Leucobacter allii</name>
    <dbReference type="NCBI Taxonomy" id="2932247"/>
    <lineage>
        <taxon>Bacteria</taxon>
        <taxon>Bacillati</taxon>
        <taxon>Actinomycetota</taxon>
        <taxon>Actinomycetes</taxon>
        <taxon>Micrococcales</taxon>
        <taxon>Microbacteriaceae</taxon>
        <taxon>Leucobacter</taxon>
    </lineage>
</organism>
<evidence type="ECO:0000259" key="1">
    <source>
        <dbReference type="Pfam" id="PF12697"/>
    </source>
</evidence>
<keyword evidence="2" id="KW-0378">Hydrolase</keyword>
<dbReference type="InterPro" id="IPR050266">
    <property type="entry name" value="AB_hydrolase_sf"/>
</dbReference>
<dbReference type="SUPFAM" id="SSF53474">
    <property type="entry name" value="alpha/beta-Hydrolases"/>
    <property type="match status" value="1"/>
</dbReference>
<name>A0ABY4FI10_9MICO</name>